<evidence type="ECO:0000313" key="1">
    <source>
        <dbReference type="EMBL" id="CDG33959.1"/>
    </source>
</evidence>
<dbReference type="AlphaFoldDB" id="A0A7U7G6F0"/>
<evidence type="ECO:0000313" key="2">
    <source>
        <dbReference type="Proteomes" id="UP000027590"/>
    </source>
</evidence>
<reference evidence="1 2" key="1">
    <citation type="journal article" date="2014" name="Genome Biol. Evol.">
        <title>Acetic acid bacteria genomes reveal functional traits for adaptation to life in insect guts.</title>
        <authorList>
            <person name="Chouaia B."/>
            <person name="Gaiarsa S."/>
            <person name="Crotti E."/>
            <person name="Comandatore F."/>
            <person name="Degli Esposti M."/>
            <person name="Ricci I."/>
            <person name="Alma A."/>
            <person name="Favia G."/>
            <person name="Bandi C."/>
            <person name="Daffonchio D."/>
        </authorList>
    </citation>
    <scope>NUCLEOTIDE SEQUENCE [LARGE SCALE GENOMIC DNA]</scope>
    <source>
        <strain evidence="2">AM169</strain>
    </source>
</reference>
<comment type="caution">
    <text evidence="1">The sequence shown here is derived from an EMBL/GenBank/DDBJ whole genome shotgun (WGS) entry which is preliminary data.</text>
</comment>
<name>A0A7U7G6F0_9PROT</name>
<dbReference type="Proteomes" id="UP000027590">
    <property type="component" value="Unassembled WGS sequence"/>
</dbReference>
<reference evidence="1 2" key="2">
    <citation type="journal article" date="2014" name="PLoS ONE">
        <title>Evolution of mitochondria reconstructed from the energy metabolism of living bacteria.</title>
        <authorList>
            <person name="Degli Esposti M."/>
            <person name="Chouaia B."/>
            <person name="Comandatore F."/>
            <person name="Crotti E."/>
            <person name="Sassera D."/>
            <person name="Lievens P.M."/>
            <person name="Daffonchio D."/>
            <person name="Bandi C."/>
        </authorList>
    </citation>
    <scope>NUCLEOTIDE SEQUENCE [LARGE SCALE GENOMIC DNA]</scope>
    <source>
        <strain evidence="2">AM169</strain>
    </source>
</reference>
<proteinExistence type="predicted"/>
<accession>A0A7U7G6F0</accession>
<dbReference type="EMBL" id="CBLY010000006">
    <property type="protein sequence ID" value="CDG33959.1"/>
    <property type="molecule type" value="Genomic_DNA"/>
</dbReference>
<protein>
    <submittedName>
        <fullName evidence="1">Uncharacterized protein</fullName>
    </submittedName>
</protein>
<gene>
    <name evidence="1" type="ORF">SACS_1221</name>
</gene>
<organism evidence="1 2">
    <name type="scientific">Parasaccharibacter apium</name>
    <dbReference type="NCBI Taxonomy" id="1510841"/>
    <lineage>
        <taxon>Bacteria</taxon>
        <taxon>Pseudomonadati</taxon>
        <taxon>Pseudomonadota</taxon>
        <taxon>Alphaproteobacteria</taxon>
        <taxon>Acetobacterales</taxon>
        <taxon>Acetobacteraceae</taxon>
        <taxon>Parasaccharibacter</taxon>
    </lineage>
</organism>
<sequence length="37" mass="4414">MPLYKTKITQMKYYVFEKGGFLIACPYYDVLGQQFDN</sequence>